<evidence type="ECO:0000313" key="1">
    <source>
        <dbReference type="EMBL" id="KAG0721581.1"/>
    </source>
</evidence>
<organism evidence="1 2">
    <name type="scientific">Chionoecetes opilio</name>
    <name type="common">Atlantic snow crab</name>
    <name type="synonym">Cancer opilio</name>
    <dbReference type="NCBI Taxonomy" id="41210"/>
    <lineage>
        <taxon>Eukaryota</taxon>
        <taxon>Metazoa</taxon>
        <taxon>Ecdysozoa</taxon>
        <taxon>Arthropoda</taxon>
        <taxon>Crustacea</taxon>
        <taxon>Multicrustacea</taxon>
        <taxon>Malacostraca</taxon>
        <taxon>Eumalacostraca</taxon>
        <taxon>Eucarida</taxon>
        <taxon>Decapoda</taxon>
        <taxon>Pleocyemata</taxon>
        <taxon>Brachyura</taxon>
        <taxon>Eubrachyura</taxon>
        <taxon>Majoidea</taxon>
        <taxon>Majidae</taxon>
        <taxon>Chionoecetes</taxon>
    </lineage>
</organism>
<keyword evidence="2" id="KW-1185">Reference proteome</keyword>
<proteinExistence type="predicted"/>
<evidence type="ECO:0000313" key="2">
    <source>
        <dbReference type="Proteomes" id="UP000770661"/>
    </source>
</evidence>
<dbReference type="OrthoDB" id="47923at2759"/>
<dbReference type="InterPro" id="IPR035925">
    <property type="entry name" value="BSD_dom_sf"/>
</dbReference>
<dbReference type="EMBL" id="JACEEZ010010869">
    <property type="protein sequence ID" value="KAG0721581.1"/>
    <property type="molecule type" value="Genomic_DNA"/>
</dbReference>
<reference evidence="1" key="1">
    <citation type="submission" date="2020-07" db="EMBL/GenBank/DDBJ databases">
        <title>The High-quality genome of the commercially important snow crab, Chionoecetes opilio.</title>
        <authorList>
            <person name="Jeong J.-H."/>
            <person name="Ryu S."/>
        </authorList>
    </citation>
    <scope>NUCLEOTIDE SEQUENCE</scope>
    <source>
        <strain evidence="1">MADBK_172401_WGS</strain>
        <tissue evidence="1">Digestive gland</tissue>
    </source>
</reference>
<gene>
    <name evidence="1" type="primary">Sap47_1</name>
    <name evidence="1" type="ORF">GWK47_006278</name>
</gene>
<protein>
    <submittedName>
        <fullName evidence="1">Synapse-associated protein</fullName>
    </submittedName>
</protein>
<dbReference type="Gene3D" id="1.10.3970.10">
    <property type="entry name" value="BSD domain"/>
    <property type="match status" value="1"/>
</dbReference>
<sequence>MNVFNNASSQVSGLGSSLGSWFKKEGQTEAQTEDLQDTDKTEAPLVPAVAPRVYALQVLGSTCQQFRARLLPVPRLLPSAFSKAGASVKEAGSKIKETVQKNDRRNFVCQPPAGVNFEFELESFLPVAQATLAQDPNLENMPAQLLPKTFRSIDEAWRRPKGRPKAPGWAS</sequence>
<dbReference type="Proteomes" id="UP000770661">
    <property type="component" value="Unassembled WGS sequence"/>
</dbReference>
<comment type="caution">
    <text evidence="1">The sequence shown here is derived from an EMBL/GenBank/DDBJ whole genome shotgun (WGS) entry which is preliminary data.</text>
</comment>
<name>A0A8J4YD91_CHIOP</name>
<dbReference type="AlphaFoldDB" id="A0A8J4YD91"/>
<accession>A0A8J4YD91</accession>